<dbReference type="InterPro" id="IPR014710">
    <property type="entry name" value="RmlC-like_jellyroll"/>
</dbReference>
<dbReference type="AlphaFoldDB" id="A0A8B6CZ58"/>
<dbReference type="PIRSF" id="PIRSF006232">
    <property type="entry name" value="Pirin"/>
    <property type="match status" value="1"/>
</dbReference>
<dbReference type="EMBL" id="UYJE01002503">
    <property type="protein sequence ID" value="VDI11376.1"/>
    <property type="molecule type" value="Genomic_DNA"/>
</dbReference>
<dbReference type="OrthoDB" id="198735at2759"/>
<dbReference type="SUPFAM" id="SSF51182">
    <property type="entry name" value="RmlC-like cupins"/>
    <property type="match status" value="1"/>
</dbReference>
<feature type="domain" description="Pirin C-terminal" evidence="4">
    <location>
        <begin position="171"/>
        <end position="277"/>
    </location>
</feature>
<dbReference type="Proteomes" id="UP000596742">
    <property type="component" value="Unassembled WGS sequence"/>
</dbReference>
<dbReference type="CDD" id="cd02247">
    <property type="entry name" value="cupin_pirin_C"/>
    <property type="match status" value="1"/>
</dbReference>
<protein>
    <recommendedName>
        <fullName evidence="7">Pirin</fullName>
    </recommendedName>
</protein>
<organism evidence="5 6">
    <name type="scientific">Mytilus galloprovincialis</name>
    <name type="common">Mediterranean mussel</name>
    <dbReference type="NCBI Taxonomy" id="29158"/>
    <lineage>
        <taxon>Eukaryota</taxon>
        <taxon>Metazoa</taxon>
        <taxon>Spiralia</taxon>
        <taxon>Lophotrochozoa</taxon>
        <taxon>Mollusca</taxon>
        <taxon>Bivalvia</taxon>
        <taxon>Autobranchia</taxon>
        <taxon>Pteriomorphia</taxon>
        <taxon>Mytilida</taxon>
        <taxon>Mytiloidea</taxon>
        <taxon>Mytilidae</taxon>
        <taxon>Mytilinae</taxon>
        <taxon>Mytilus</taxon>
    </lineage>
</organism>
<dbReference type="InterPro" id="IPR011051">
    <property type="entry name" value="RmlC_Cupin_sf"/>
</dbReference>
<evidence type="ECO:0008006" key="7">
    <source>
        <dbReference type="Google" id="ProtNLM"/>
    </source>
</evidence>
<feature type="domain" description="Pirin N-terminal" evidence="3">
    <location>
        <begin position="44"/>
        <end position="117"/>
    </location>
</feature>
<dbReference type="InterPro" id="IPR012093">
    <property type="entry name" value="Pirin"/>
</dbReference>
<evidence type="ECO:0000259" key="4">
    <source>
        <dbReference type="Pfam" id="PF05726"/>
    </source>
</evidence>
<name>A0A8B6CZ58_MYTGA</name>
<dbReference type="PANTHER" id="PTHR13903:SF8">
    <property type="entry name" value="PIRIN"/>
    <property type="match status" value="1"/>
</dbReference>
<dbReference type="GO" id="GO:0005634">
    <property type="term" value="C:nucleus"/>
    <property type="evidence" value="ECO:0007669"/>
    <property type="project" value="TreeGrafter"/>
</dbReference>
<comment type="similarity">
    <text evidence="1 2">Belongs to the pirin family.</text>
</comment>
<evidence type="ECO:0000259" key="3">
    <source>
        <dbReference type="Pfam" id="PF02678"/>
    </source>
</evidence>
<evidence type="ECO:0000313" key="5">
    <source>
        <dbReference type="EMBL" id="VDI11376.1"/>
    </source>
</evidence>
<accession>A0A8B6CZ58</accession>
<dbReference type="PANTHER" id="PTHR13903">
    <property type="entry name" value="PIRIN-RELATED"/>
    <property type="match status" value="1"/>
</dbReference>
<keyword evidence="6" id="KW-1185">Reference proteome</keyword>
<dbReference type="InterPro" id="IPR003829">
    <property type="entry name" value="Pirin_N_dom"/>
</dbReference>
<reference evidence="5" key="1">
    <citation type="submission" date="2018-11" db="EMBL/GenBank/DDBJ databases">
        <authorList>
            <person name="Alioto T."/>
            <person name="Alioto T."/>
        </authorList>
    </citation>
    <scope>NUCLEOTIDE SEQUENCE</scope>
</reference>
<dbReference type="Pfam" id="PF02678">
    <property type="entry name" value="Pirin"/>
    <property type="match status" value="1"/>
</dbReference>
<proteinExistence type="inferred from homology"/>
<dbReference type="Pfam" id="PF05726">
    <property type="entry name" value="Pirin_C"/>
    <property type="match status" value="1"/>
</dbReference>
<sequence>MFSRRVELSIEGKEQNDRCGNKVRGIIGRKECRFLDPFRRMIEFKAKASAGFPDRPKRGVETVTYVLDGKLRHEDCLKQGKTIIHPGDVLYMLAGKGIKHCDVPDDEHEVHGLQLWIEQSGDMMIEPNTVLMKNGPFLSNEKPDGVQVKIIAGKSLGHEVKYFTETPTMFLDFKLDKKAVLNQTIPEGWNAFIYILSGQATFGDGKDAKQYDAHCTLVLGQTGQGIKVENTSQQECRFLLIGGKPHGQKIKHYGPFVIKDAEDMDEVIPDYKAGRNGFEKTFEWDSDYVINR</sequence>
<evidence type="ECO:0000256" key="1">
    <source>
        <dbReference type="ARBA" id="ARBA00008416"/>
    </source>
</evidence>
<gene>
    <name evidence="5" type="ORF">MGAL_10B015568</name>
</gene>
<evidence type="ECO:0000256" key="2">
    <source>
        <dbReference type="RuleBase" id="RU003457"/>
    </source>
</evidence>
<dbReference type="GO" id="GO:0008127">
    <property type="term" value="F:quercetin 2,3-dioxygenase activity"/>
    <property type="evidence" value="ECO:0007669"/>
    <property type="project" value="TreeGrafter"/>
</dbReference>
<evidence type="ECO:0000313" key="6">
    <source>
        <dbReference type="Proteomes" id="UP000596742"/>
    </source>
</evidence>
<dbReference type="InterPro" id="IPR008778">
    <property type="entry name" value="Pirin_C_dom"/>
</dbReference>
<dbReference type="Gene3D" id="2.60.120.10">
    <property type="entry name" value="Jelly Rolls"/>
    <property type="match status" value="2"/>
</dbReference>
<comment type="caution">
    <text evidence="5">The sequence shown here is derived from an EMBL/GenBank/DDBJ whole genome shotgun (WGS) entry which is preliminary data.</text>
</comment>